<dbReference type="GO" id="GO:0000978">
    <property type="term" value="F:RNA polymerase II cis-regulatory region sequence-specific DNA binding"/>
    <property type="evidence" value="ECO:0007669"/>
    <property type="project" value="InterPro"/>
</dbReference>
<name>A0AAV8RHA0_ENSVE</name>
<feature type="compositionally biased region" description="Basic and acidic residues" evidence="7">
    <location>
        <begin position="59"/>
        <end position="80"/>
    </location>
</feature>
<feature type="region of interest" description="Disordered" evidence="7">
    <location>
        <begin position="1"/>
        <end position="80"/>
    </location>
</feature>
<gene>
    <name evidence="9" type="ORF">OPV22_010373</name>
</gene>
<dbReference type="SUPFAM" id="SSF46785">
    <property type="entry name" value="Winged helix' DNA-binding domain"/>
    <property type="match status" value="1"/>
</dbReference>
<reference evidence="9 10" key="1">
    <citation type="submission" date="2022-12" db="EMBL/GenBank/DDBJ databases">
        <title>Chromosome-scale assembly of the Ensete ventricosum genome.</title>
        <authorList>
            <person name="Dussert Y."/>
            <person name="Stocks J."/>
            <person name="Wendawek A."/>
            <person name="Woldeyes F."/>
            <person name="Nichols R.A."/>
            <person name="Borrell J.S."/>
        </authorList>
    </citation>
    <scope>NUCLEOTIDE SEQUENCE [LARGE SCALE GENOMIC DNA]</scope>
    <source>
        <strain evidence="10">cv. Maze</strain>
        <tissue evidence="9">Seeds</tissue>
    </source>
</reference>
<dbReference type="SMART" id="SM01372">
    <property type="entry name" value="E2F_TDP"/>
    <property type="match status" value="1"/>
</dbReference>
<evidence type="ECO:0000256" key="4">
    <source>
        <dbReference type="ARBA" id="ARBA00023163"/>
    </source>
</evidence>
<organism evidence="9 10">
    <name type="scientific">Ensete ventricosum</name>
    <name type="common">Abyssinian banana</name>
    <name type="synonym">Musa ensete</name>
    <dbReference type="NCBI Taxonomy" id="4639"/>
    <lineage>
        <taxon>Eukaryota</taxon>
        <taxon>Viridiplantae</taxon>
        <taxon>Streptophyta</taxon>
        <taxon>Embryophyta</taxon>
        <taxon>Tracheophyta</taxon>
        <taxon>Spermatophyta</taxon>
        <taxon>Magnoliopsida</taxon>
        <taxon>Liliopsida</taxon>
        <taxon>Zingiberales</taxon>
        <taxon>Musaceae</taxon>
        <taxon>Ensete</taxon>
    </lineage>
</organism>
<keyword evidence="2 6" id="KW-0805">Transcription regulation</keyword>
<dbReference type="GO" id="GO:0090575">
    <property type="term" value="C:RNA polymerase II transcription regulator complex"/>
    <property type="evidence" value="ECO:0007669"/>
    <property type="project" value="TreeGrafter"/>
</dbReference>
<keyword evidence="3 6" id="KW-0238">DNA-binding</keyword>
<protein>
    <recommendedName>
        <fullName evidence="8">E2F/DP family winged-helix DNA-binding domain-containing protein</fullName>
    </recommendedName>
</protein>
<dbReference type="InterPro" id="IPR003316">
    <property type="entry name" value="E2F_WHTH_DNA-bd_dom"/>
</dbReference>
<evidence type="ECO:0000256" key="2">
    <source>
        <dbReference type="ARBA" id="ARBA00023015"/>
    </source>
</evidence>
<keyword evidence="10" id="KW-1185">Reference proteome</keyword>
<dbReference type="InterPro" id="IPR015633">
    <property type="entry name" value="E2F"/>
</dbReference>
<dbReference type="SUPFAM" id="SSF144074">
    <property type="entry name" value="E2F-DP heterodimerization region"/>
    <property type="match status" value="1"/>
</dbReference>
<dbReference type="GO" id="GO:0000981">
    <property type="term" value="F:DNA-binding transcription factor activity, RNA polymerase II-specific"/>
    <property type="evidence" value="ECO:0007669"/>
    <property type="project" value="TreeGrafter"/>
</dbReference>
<evidence type="ECO:0000313" key="10">
    <source>
        <dbReference type="Proteomes" id="UP001222027"/>
    </source>
</evidence>
<comment type="subcellular location">
    <subcellularLocation>
        <location evidence="6">Nucleus</location>
    </subcellularLocation>
</comment>
<dbReference type="GO" id="GO:0046983">
    <property type="term" value="F:protein dimerization activity"/>
    <property type="evidence" value="ECO:0007669"/>
    <property type="project" value="InterPro"/>
</dbReference>
<dbReference type="FunFam" id="1.10.10.10:FF:000008">
    <property type="entry name" value="E2F transcription factor 1"/>
    <property type="match status" value="1"/>
</dbReference>
<evidence type="ECO:0000256" key="7">
    <source>
        <dbReference type="SAM" id="MobiDB-lite"/>
    </source>
</evidence>
<dbReference type="AlphaFoldDB" id="A0AAV8RHA0"/>
<accession>A0AAV8RHA0</accession>
<evidence type="ECO:0000256" key="1">
    <source>
        <dbReference type="ARBA" id="ARBA00010940"/>
    </source>
</evidence>
<comment type="similarity">
    <text evidence="1 6">Belongs to the E2F/DP family.</text>
</comment>
<dbReference type="InterPro" id="IPR036388">
    <property type="entry name" value="WH-like_DNA-bd_sf"/>
</dbReference>
<keyword evidence="4 6" id="KW-0804">Transcription</keyword>
<dbReference type="InterPro" id="IPR036390">
    <property type="entry name" value="WH_DNA-bd_sf"/>
</dbReference>
<feature type="domain" description="E2F/DP family winged-helix DNA-binding" evidence="8">
    <location>
        <begin position="146"/>
        <end position="211"/>
    </location>
</feature>
<dbReference type="CDD" id="cd14660">
    <property type="entry name" value="E2F_DD"/>
    <property type="match status" value="1"/>
</dbReference>
<keyword evidence="5" id="KW-0131">Cell cycle</keyword>
<dbReference type="PANTHER" id="PTHR12081:SF18">
    <property type="entry name" value="TRANSCRIPTION FACTOR E2F2-RELATED"/>
    <property type="match status" value="1"/>
</dbReference>
<keyword evidence="6" id="KW-0539">Nucleus</keyword>
<dbReference type="PANTHER" id="PTHR12081">
    <property type="entry name" value="TRANSCRIPTION FACTOR E2F"/>
    <property type="match status" value="1"/>
</dbReference>
<dbReference type="Pfam" id="PF16421">
    <property type="entry name" value="E2F_CC-MB"/>
    <property type="match status" value="1"/>
</dbReference>
<dbReference type="InterPro" id="IPR032198">
    <property type="entry name" value="E2F_CC-MB"/>
</dbReference>
<dbReference type="InterPro" id="IPR037241">
    <property type="entry name" value="E2F-DP_heterodim"/>
</dbReference>
<dbReference type="Proteomes" id="UP001222027">
    <property type="component" value="Unassembled WGS sequence"/>
</dbReference>
<dbReference type="Pfam" id="PF02319">
    <property type="entry name" value="WHD_E2F_TDP"/>
    <property type="match status" value="1"/>
</dbReference>
<dbReference type="EMBL" id="JAQQAF010000003">
    <property type="protein sequence ID" value="KAJ8499821.1"/>
    <property type="molecule type" value="Genomic_DNA"/>
</dbReference>
<dbReference type="Gene3D" id="6.10.250.540">
    <property type="match status" value="1"/>
</dbReference>
<evidence type="ECO:0000259" key="8">
    <source>
        <dbReference type="SMART" id="SM01372"/>
    </source>
</evidence>
<proteinExistence type="inferred from homology"/>
<evidence type="ECO:0000256" key="5">
    <source>
        <dbReference type="ARBA" id="ARBA00023306"/>
    </source>
</evidence>
<comment type="caution">
    <text evidence="9">The sequence shown here is derived from an EMBL/GenBank/DDBJ whole genome shotgun (WGS) entry which is preliminary data.</text>
</comment>
<evidence type="ECO:0000256" key="3">
    <source>
        <dbReference type="ARBA" id="ARBA00023125"/>
    </source>
</evidence>
<sequence length="447" mass="49842">MSSADDSIKLRPPLLRRSHIALPPSSPTVAAANRHFPCPSTSVDRPHLFLRRSPPGAAENDKIPPPDTPNKKEMHEAEKKDIQSADGAINQALKEEFNGSTIPTGLGIAIKRQRKTKLKSKHLELHTSGSTTDGTHLNPLASNSCRYDSSLGLLTKKFIDLLHKAKDGSLDLNTAAETLEVQKRRIYDITNVLEGVGLIEKTFKNKIRWKGIDMSRPKELDDQIARLKAEVEALYSEDCRLDDMIREIQESLWVFTEDENHKKWLYLTKEDITSIPCLQDAVLIAIKAPHGTSVEVPDPDEGIDFPRRRYQIFLRSSIGPINCFLISNHMDRIGASNHSPQEAATYSCIQRSSSNNDISLQPTEQDAGQGYELEDPVPPRILLDSIISNDCMGGIVKIVPSDVDIDADYWLFSDLRSSITDAWRTECILELNGTRSCISLSNANILT</sequence>
<evidence type="ECO:0000313" key="9">
    <source>
        <dbReference type="EMBL" id="KAJ8499821.1"/>
    </source>
</evidence>
<dbReference type="Gene3D" id="1.10.10.10">
    <property type="entry name" value="Winged helix-like DNA-binding domain superfamily/Winged helix DNA-binding domain"/>
    <property type="match status" value="1"/>
</dbReference>
<evidence type="ECO:0000256" key="6">
    <source>
        <dbReference type="RuleBase" id="RU003796"/>
    </source>
</evidence>